<protein>
    <recommendedName>
        <fullName evidence="1">Flagellar protein FlgJ N-terminal domain-containing protein</fullName>
    </recommendedName>
</protein>
<name>A0A382QQK8_9ZZZZ</name>
<dbReference type="EMBL" id="UINC01116219">
    <property type="protein sequence ID" value="SVC87804.1"/>
    <property type="molecule type" value="Genomic_DNA"/>
</dbReference>
<feature type="domain" description="Flagellar protein FlgJ N-terminal" evidence="1">
    <location>
        <begin position="57"/>
        <end position="103"/>
    </location>
</feature>
<evidence type="ECO:0000259" key="1">
    <source>
        <dbReference type="Pfam" id="PF10135"/>
    </source>
</evidence>
<proteinExistence type="predicted"/>
<dbReference type="Pfam" id="PF10135">
    <property type="entry name" value="Rod-binding"/>
    <property type="match status" value="1"/>
</dbReference>
<dbReference type="AlphaFoldDB" id="A0A382QQK8"/>
<reference evidence="2" key="1">
    <citation type="submission" date="2018-05" db="EMBL/GenBank/DDBJ databases">
        <authorList>
            <person name="Lanie J.A."/>
            <person name="Ng W.-L."/>
            <person name="Kazmierczak K.M."/>
            <person name="Andrzejewski T.M."/>
            <person name="Davidsen T.M."/>
            <person name="Wayne K.J."/>
            <person name="Tettelin H."/>
            <person name="Glass J.I."/>
            <person name="Rusch D."/>
            <person name="Podicherti R."/>
            <person name="Tsui H.-C.T."/>
            <person name="Winkler M.E."/>
        </authorList>
    </citation>
    <scope>NUCLEOTIDE SEQUENCE</scope>
</reference>
<evidence type="ECO:0000313" key="2">
    <source>
        <dbReference type="EMBL" id="SVC87804.1"/>
    </source>
</evidence>
<organism evidence="2">
    <name type="scientific">marine metagenome</name>
    <dbReference type="NCBI Taxonomy" id="408172"/>
    <lineage>
        <taxon>unclassified sequences</taxon>
        <taxon>metagenomes</taxon>
        <taxon>ecological metagenomes</taxon>
    </lineage>
</organism>
<accession>A0A382QQK8</accession>
<gene>
    <name evidence="2" type="ORF">METZ01_LOCUS340658</name>
</gene>
<dbReference type="PRINTS" id="PR01002">
    <property type="entry name" value="FLGFLGJ"/>
</dbReference>
<sequence>MFIAPSIGLQNSILPQMEESRLTQLSNLVNPGRSKNHEQLESLSKQFESIFVQQLLKSMRSTVQKTGLFDSHATNMYESLHDEEMSKLMTKQKGIGLADIIYKDLARLEEKIEQARSIRGVSVQKMNPAIDLKG</sequence>
<dbReference type="InterPro" id="IPR019301">
    <property type="entry name" value="Flagellar_prot_FlgJ_N"/>
</dbReference>